<comment type="similarity">
    <text evidence="4">Belongs to the PEP-utilizing enzyme family.</text>
</comment>
<evidence type="ECO:0000313" key="17">
    <source>
        <dbReference type="Proteomes" id="UP000334990"/>
    </source>
</evidence>
<evidence type="ECO:0000256" key="8">
    <source>
        <dbReference type="ARBA" id="ARBA00022723"/>
    </source>
</evidence>
<evidence type="ECO:0000256" key="14">
    <source>
        <dbReference type="ARBA" id="ARBA00047700"/>
    </source>
</evidence>
<keyword evidence="7" id="KW-0808">Transferase</keyword>
<dbReference type="GO" id="GO:0006094">
    <property type="term" value="P:gluconeogenesis"/>
    <property type="evidence" value="ECO:0007669"/>
    <property type="project" value="UniProtKB-UniPathway"/>
</dbReference>
<feature type="domain" description="Pyruvate phosphate dikinase AMP/ATP-binding" evidence="15">
    <location>
        <begin position="219"/>
        <end position="256"/>
    </location>
</feature>
<evidence type="ECO:0000256" key="1">
    <source>
        <dbReference type="ARBA" id="ARBA00001946"/>
    </source>
</evidence>
<evidence type="ECO:0000256" key="13">
    <source>
        <dbReference type="ARBA" id="ARBA00033470"/>
    </source>
</evidence>
<reference evidence="16 17" key="1">
    <citation type="submission" date="2019-10" db="EMBL/GenBank/DDBJ databases">
        <title>Whole genome shotgun sequence of Acrocarpospora corrugata NBRC 13972.</title>
        <authorList>
            <person name="Ichikawa N."/>
            <person name="Kimura A."/>
            <person name="Kitahashi Y."/>
            <person name="Komaki H."/>
            <person name="Oguchi A."/>
        </authorList>
    </citation>
    <scope>NUCLEOTIDE SEQUENCE [LARGE SCALE GENOMIC DNA]</scope>
    <source>
        <strain evidence="16 17">NBRC 13972</strain>
    </source>
</reference>
<keyword evidence="12" id="KW-0460">Magnesium</keyword>
<dbReference type="Gene3D" id="3.30.470.20">
    <property type="entry name" value="ATP-grasp fold, B domain"/>
    <property type="match status" value="1"/>
</dbReference>
<comment type="pathway">
    <text evidence="3">Carbohydrate biosynthesis; gluconeogenesis.</text>
</comment>
<keyword evidence="11" id="KW-0067">ATP-binding</keyword>
<dbReference type="AlphaFoldDB" id="A0A5M3W9X8"/>
<dbReference type="RefSeq" id="WP_344191947.1">
    <property type="nucleotide sequence ID" value="NZ_BAAABN010000052.1"/>
</dbReference>
<keyword evidence="8" id="KW-0479">Metal-binding</keyword>
<sequence>MTERLVGDLDYASAEVAEIGGKAKGLGAILAASAPCPPSFTVTTSALRHCFGSLLEVTRGGALPDDFAAELDARVRTLPQDADGRYSLAIRSSFTTEDRPDAVSPGVYHSEVGPVTLDEVGPAVMRVWASGFTPGAIAYRAVKGLPTEELGMAVVIQHAPRPAVGGVVYTLVPGTNDASAILLEYANGSPSNVVEHQRSVQSRIISKRTRAAVEIPFDAEALIDWSLKLERAHNAPLDIEWLIDADGRLWLVQARRLPYCREPEIGYTSDARGTTLRSGKLAPFRLSADAPINVAPAALVLPGAFAEYKSSGIGPELVKALRAVFAPFLDHGPVSMRSAYWSALDGGDMMPQSGRLTTLDECVDHVVDFWRFIIDSGRDDYTAEIALLILNWTSLRASLIALVPDEGPATIAALYGQLGGLESFAHDVYDIDLRTLTAIRSVVPEKPQMFVLPGEPPTEVPTELRQARVLDDVEIEHVGHDLAAIRKVFGGARVEFLVLNDGAIITWQVSALTPVETTLHYFQVTREVEAGAKISGPLIPIHRAEDMAALRDAPGDRIAYVDFLGSGLRDPAAAVAIVSELKSANCPVLLRGSLLSHFAALLRDYGVTVYPILQELDDIPAGSVVEVRPLA</sequence>
<dbReference type="Gene3D" id="3.30.1490.20">
    <property type="entry name" value="ATP-grasp fold, A domain"/>
    <property type="match status" value="1"/>
</dbReference>
<evidence type="ECO:0000256" key="12">
    <source>
        <dbReference type="ARBA" id="ARBA00022842"/>
    </source>
</evidence>
<dbReference type="InterPro" id="IPR013815">
    <property type="entry name" value="ATP_grasp_subdomain_1"/>
</dbReference>
<evidence type="ECO:0000256" key="4">
    <source>
        <dbReference type="ARBA" id="ARBA00007837"/>
    </source>
</evidence>
<keyword evidence="9" id="KW-0547">Nucleotide-binding</keyword>
<evidence type="ECO:0000256" key="7">
    <source>
        <dbReference type="ARBA" id="ARBA00022679"/>
    </source>
</evidence>
<gene>
    <name evidence="16" type="ORF">Acor_79360</name>
</gene>
<dbReference type="EC" id="2.7.9.2" evidence="5"/>
<protein>
    <recommendedName>
        <fullName evidence="6">Phosphoenolpyruvate synthase</fullName>
        <ecNumber evidence="5">2.7.9.2</ecNumber>
    </recommendedName>
    <alternativeName>
        <fullName evidence="13">Pyruvate, water dikinase</fullName>
    </alternativeName>
</protein>
<dbReference type="GO" id="GO:0005524">
    <property type="term" value="F:ATP binding"/>
    <property type="evidence" value="ECO:0007669"/>
    <property type="project" value="UniProtKB-KW"/>
</dbReference>
<evidence type="ECO:0000256" key="9">
    <source>
        <dbReference type="ARBA" id="ARBA00022741"/>
    </source>
</evidence>
<dbReference type="UniPathway" id="UPA00138"/>
<dbReference type="GO" id="GO:0008986">
    <property type="term" value="F:pyruvate, water dikinase activity"/>
    <property type="evidence" value="ECO:0007669"/>
    <property type="project" value="UniProtKB-EC"/>
</dbReference>
<proteinExistence type="inferred from homology"/>
<evidence type="ECO:0000256" key="3">
    <source>
        <dbReference type="ARBA" id="ARBA00004742"/>
    </source>
</evidence>
<comment type="cofactor">
    <cofactor evidence="1">
        <name>Mg(2+)</name>
        <dbReference type="ChEBI" id="CHEBI:18420"/>
    </cofactor>
</comment>
<comment type="catalytic activity">
    <reaction evidence="14">
        <text>pyruvate + ATP + H2O = phosphoenolpyruvate + AMP + phosphate + 2 H(+)</text>
        <dbReference type="Rhea" id="RHEA:11364"/>
        <dbReference type="ChEBI" id="CHEBI:15361"/>
        <dbReference type="ChEBI" id="CHEBI:15377"/>
        <dbReference type="ChEBI" id="CHEBI:15378"/>
        <dbReference type="ChEBI" id="CHEBI:30616"/>
        <dbReference type="ChEBI" id="CHEBI:43474"/>
        <dbReference type="ChEBI" id="CHEBI:58702"/>
        <dbReference type="ChEBI" id="CHEBI:456215"/>
        <dbReference type="EC" id="2.7.9.2"/>
    </reaction>
</comment>
<keyword evidence="10" id="KW-0418">Kinase</keyword>
<comment type="caution">
    <text evidence="16">The sequence shown here is derived from an EMBL/GenBank/DDBJ whole genome shotgun (WGS) entry which is preliminary data.</text>
</comment>
<dbReference type="InterPro" id="IPR006319">
    <property type="entry name" value="PEP_synth"/>
</dbReference>
<dbReference type="Pfam" id="PF01326">
    <property type="entry name" value="PPDK_N"/>
    <property type="match status" value="2"/>
</dbReference>
<evidence type="ECO:0000256" key="5">
    <source>
        <dbReference type="ARBA" id="ARBA00011996"/>
    </source>
</evidence>
<feature type="domain" description="Pyruvate phosphate dikinase AMP/ATP-binding" evidence="15">
    <location>
        <begin position="61"/>
        <end position="213"/>
    </location>
</feature>
<dbReference type="PANTHER" id="PTHR43030:SF1">
    <property type="entry name" value="PHOSPHOENOLPYRUVATE SYNTHASE"/>
    <property type="match status" value="1"/>
</dbReference>
<dbReference type="InterPro" id="IPR002192">
    <property type="entry name" value="PPDK_AMP/ATP-bd"/>
</dbReference>
<accession>A0A5M3W9X8</accession>
<keyword evidence="17" id="KW-1185">Reference proteome</keyword>
<dbReference type="EMBL" id="BLAD01000115">
    <property type="protein sequence ID" value="GES05867.1"/>
    <property type="molecule type" value="Genomic_DNA"/>
</dbReference>
<evidence type="ECO:0000259" key="15">
    <source>
        <dbReference type="Pfam" id="PF01326"/>
    </source>
</evidence>
<evidence type="ECO:0000256" key="11">
    <source>
        <dbReference type="ARBA" id="ARBA00022840"/>
    </source>
</evidence>
<evidence type="ECO:0000313" key="16">
    <source>
        <dbReference type="EMBL" id="GES05867.1"/>
    </source>
</evidence>
<dbReference type="Proteomes" id="UP000334990">
    <property type="component" value="Unassembled WGS sequence"/>
</dbReference>
<evidence type="ECO:0000256" key="10">
    <source>
        <dbReference type="ARBA" id="ARBA00022777"/>
    </source>
</evidence>
<dbReference type="GO" id="GO:0046872">
    <property type="term" value="F:metal ion binding"/>
    <property type="evidence" value="ECO:0007669"/>
    <property type="project" value="UniProtKB-KW"/>
</dbReference>
<evidence type="ECO:0000256" key="2">
    <source>
        <dbReference type="ARBA" id="ARBA00002988"/>
    </source>
</evidence>
<comment type="function">
    <text evidence="2">Catalyzes the phosphorylation of pyruvate to phosphoenolpyruvate.</text>
</comment>
<evidence type="ECO:0000256" key="6">
    <source>
        <dbReference type="ARBA" id="ARBA00021623"/>
    </source>
</evidence>
<organism evidence="16 17">
    <name type="scientific">Acrocarpospora corrugata</name>
    <dbReference type="NCBI Taxonomy" id="35763"/>
    <lineage>
        <taxon>Bacteria</taxon>
        <taxon>Bacillati</taxon>
        <taxon>Actinomycetota</taxon>
        <taxon>Actinomycetes</taxon>
        <taxon>Streptosporangiales</taxon>
        <taxon>Streptosporangiaceae</taxon>
        <taxon>Acrocarpospora</taxon>
    </lineage>
</organism>
<dbReference type="SUPFAM" id="SSF56059">
    <property type="entry name" value="Glutathione synthetase ATP-binding domain-like"/>
    <property type="match status" value="1"/>
</dbReference>
<name>A0A5M3W9X8_9ACTN</name>
<dbReference type="PANTHER" id="PTHR43030">
    <property type="entry name" value="PHOSPHOENOLPYRUVATE SYNTHASE"/>
    <property type="match status" value="1"/>
</dbReference>